<evidence type="ECO:0000313" key="3">
    <source>
        <dbReference type="Proteomes" id="UP000464754"/>
    </source>
</evidence>
<dbReference type="Proteomes" id="UP000464754">
    <property type="component" value="Chromosome"/>
</dbReference>
<reference evidence="3" key="1">
    <citation type="submission" date="2019-05" db="EMBL/GenBank/DDBJ databases">
        <title>Complete genome sequencing of Absiella argi strain JCM 30884.</title>
        <authorList>
            <person name="Sakamoto M."/>
            <person name="Murakami T."/>
            <person name="Mori H."/>
        </authorList>
    </citation>
    <scope>NUCLEOTIDE SEQUENCE [LARGE SCALE GENOMIC DNA]</scope>
    <source>
        <strain evidence="3">JCM 30884</strain>
    </source>
</reference>
<dbReference type="RefSeq" id="WP_115715257.1">
    <property type="nucleotide sequence ID" value="NZ_AP019695.1"/>
</dbReference>
<keyword evidence="1" id="KW-0732">Signal</keyword>
<evidence type="ECO:0000256" key="1">
    <source>
        <dbReference type="SAM" id="SignalP"/>
    </source>
</evidence>
<accession>A0A6N4TGE4</accession>
<protein>
    <recommendedName>
        <fullName evidence="4">Lipoprotein</fullName>
    </recommendedName>
</protein>
<name>A0A6N4TGE4_9FIRM</name>
<gene>
    <name evidence="2" type="ORF">Aargi30884_09630</name>
</gene>
<proteinExistence type="predicted"/>
<organism evidence="2 3">
    <name type="scientific">Amedibacterium intestinale</name>
    <dbReference type="NCBI Taxonomy" id="2583452"/>
    <lineage>
        <taxon>Bacteria</taxon>
        <taxon>Bacillati</taxon>
        <taxon>Bacillota</taxon>
        <taxon>Erysipelotrichia</taxon>
        <taxon>Erysipelotrichales</taxon>
        <taxon>Erysipelotrichaceae</taxon>
        <taxon>Amedibacterium</taxon>
    </lineage>
</organism>
<sequence length="229" mass="26725">MKKRMILCFACFLLCSCTSTSTDNEDYEKKLYHADNEVCELTLYHTDLPQGIYYDGKIYWETSIENTSVKGEKIGVLQEVAKPNCFPVSNYTGTDTMEEYKGSELYKYRDTIYLKKGKDIHVLQYIETDARQEPIERYEGSQSADYAVPPHFFYNDMRYQTYQGEEIELPGCFQKAGTIKKNLFIAGENLTGNVPKDSILYAADFQNRFMILKNSEDEKYYLFENTSYR</sequence>
<dbReference type="AlphaFoldDB" id="A0A6N4TGE4"/>
<feature type="signal peptide" evidence="1">
    <location>
        <begin position="1"/>
        <end position="21"/>
    </location>
</feature>
<dbReference type="EMBL" id="AP019695">
    <property type="protein sequence ID" value="BBK22060.1"/>
    <property type="molecule type" value="Genomic_DNA"/>
</dbReference>
<feature type="chain" id="PRO_5039128276" description="Lipoprotein" evidence="1">
    <location>
        <begin position="22"/>
        <end position="229"/>
    </location>
</feature>
<evidence type="ECO:0000313" key="2">
    <source>
        <dbReference type="EMBL" id="BBK22060.1"/>
    </source>
</evidence>
<evidence type="ECO:0008006" key="4">
    <source>
        <dbReference type="Google" id="ProtNLM"/>
    </source>
</evidence>
<dbReference type="PROSITE" id="PS51257">
    <property type="entry name" value="PROKAR_LIPOPROTEIN"/>
    <property type="match status" value="1"/>
</dbReference>
<dbReference type="KEGG" id="aarg:Aargi30884_09630"/>
<keyword evidence="3" id="KW-1185">Reference proteome</keyword>